<dbReference type="Pfam" id="PF00096">
    <property type="entry name" value="zf-C2H2"/>
    <property type="match status" value="9"/>
</dbReference>
<evidence type="ECO:0000256" key="9">
    <source>
        <dbReference type="ARBA" id="ARBA00023242"/>
    </source>
</evidence>
<dbReference type="GO" id="GO:0003700">
    <property type="term" value="F:DNA-binding transcription factor activity"/>
    <property type="evidence" value="ECO:0007669"/>
    <property type="project" value="TreeGrafter"/>
</dbReference>
<keyword evidence="9" id="KW-0539">Nucleus</keyword>
<sequence length="1514" mass="165637">MRSKGPARKLATKPAEMMNDVIAVSEEVAYEHCDDDDEDHDNDEDNINNINNSGNGRADIGRTVLVESSEPEAHDRFTPPPLPQHRLHNDHHHEHRHEHRHEHHHEHQQEQQQAVSEQSKAAAVGGAASATQVFVVDEAPVPRELEVRESSESGAGLRVWARGGIASGKRYGPYPPHAARTQHLDDLRRCWEGSQGNSPPAKLCEDPGQNDSGAWAKYVRFAQAWEEANLVAWQSGEQMYYKVIKDVEPGDELLVYMREDSHSGGSMAPDFDDEPRFRCGECDELFRSKQDLRHHQRFSCHSGSSVLASLRPEISPATPDAGQIYECRDCDRIFPNAYSLERHMVIHTDEREYKCDQCPKAFNWKSNLIRHQMSHDNGKRFECENCDKVFTDPSNLQRHIRSQHVGARAHTCTDCGKTFATSSGLKQHRHIHSTIKPFSCDVCQKSYTQFSNLCRHKRMHADCRTQIRCKDCGQLFATASSLNKHRRFCEGKGHFAASAAAAAAAAALAFGGAGSMYPLGPPPGSVPDKGSLVPFSLANHGHHHGHHRHHHHHHRPPTTFAELFRQDGHHHHHHLQQQQHHHAAMGLTFPAASGFPLAAHFPGLFPPPPLPPLLPQQHQQQQQQQAGSPSSLYSRPELLLKRLYGEGSRSQQQPHRDEEGRGAAAAAAAAAVAAAATPTQRSPLSPSSSPSRPTAHGPAAHGGEKKRAGDAQRRTSTGELSEMSDEMTEGDADEDEEEDREEEDEDEEEEDEEEDEEEEEEEEEEEAGLSSPVGSDLEPTTGSEGDTDAEKEERRKKRRADAIKMEADKAAVPATPPRNGLLGGSSGKKPFFSRQPPFALPLSVANQQGSATSSSSSSAGVVGSVNDSIKAIASIAERYFGTSLVGFSDKKMAHLPYPSVFPFPFIPAFPNSAFPLGDAAVALERSSLAMKAESAAAAAASAAFTADSPCDLRKRRASACGGARAPPQADAADRGGGGGRDRGGAPISPHGRPPSRRGADEQPLDLSVTGRNRGGGGGGVSNGQRRPEPHRNHVFGERGVPAPAPALAQHPFLQYAKPSPFFMDPIYSRVEKRRQMEPMESLKEKYLRPSPNLLLHPQQSLGTSSVLPGPMGGGMHKVAEKLERLGSLSLESAAAAQSLRPAVPHHHHHHHHHHAPPFDFRTPSSVLTDAMLRKGKERYSCRYCGKIFPRSANLTRHLRTHTGEQPYRCKYCDRSFSISSNLQRHVRNIHNKEKPFRCPLCSRCFGQQTNLDRHLKKHDTDSVSGTAGSSPSSDREVGSILEERDDSFFSQIQNFLSEGQAHLPGSQLLAKQAAVPGHGQKEAEALSKAERERERTRGERGGGSERDGARKKNTAAVRQDEEQAEGRGSRSPRHHDDGGDDGGGKDAGREDGRPLSISSSPESLLRCSPSPLHEKPLSALEQIARFTDGLSFRPAGELRPPSGSALTFNPNPLTPEPDSQPSPFRQNKTQTYAMMLSLSEEEGGRLGLPKSAEGWPRTLPPSAENGAALAASHV</sequence>
<keyword evidence="6" id="KW-0805">Transcription regulation</keyword>
<dbReference type="SMART" id="SM00355">
    <property type="entry name" value="ZnF_C2H2"/>
    <property type="match status" value="10"/>
</dbReference>
<feature type="domain" description="C2H2-type" evidence="12">
    <location>
        <begin position="1207"/>
        <end position="1235"/>
    </location>
</feature>
<dbReference type="FunFam" id="3.30.160.60:FF:000112">
    <property type="entry name" value="Mds1 and evi1 complex locus protein"/>
    <property type="match status" value="1"/>
</dbReference>
<feature type="domain" description="C2H2-type" evidence="12">
    <location>
        <begin position="1179"/>
        <end position="1206"/>
    </location>
</feature>
<protein>
    <submittedName>
        <fullName evidence="14">MDS1 and EVI1 complex locus protein EVI1-A-like</fullName>
    </submittedName>
</protein>
<feature type="compositionally biased region" description="Low complexity" evidence="11">
    <location>
        <begin position="961"/>
        <end position="970"/>
    </location>
</feature>
<evidence type="ECO:0000313" key="14">
    <source>
        <dbReference type="RefSeq" id="XP_032824001.1"/>
    </source>
</evidence>
<feature type="compositionally biased region" description="Low complexity" evidence="11">
    <location>
        <begin position="1262"/>
        <end position="1272"/>
    </location>
</feature>
<evidence type="ECO:0000256" key="4">
    <source>
        <dbReference type="ARBA" id="ARBA00022771"/>
    </source>
</evidence>
<dbReference type="GO" id="GO:0006357">
    <property type="term" value="P:regulation of transcription by RNA polymerase II"/>
    <property type="evidence" value="ECO:0007669"/>
    <property type="project" value="TreeGrafter"/>
</dbReference>
<comment type="subcellular location">
    <subcellularLocation>
        <location evidence="1">Nucleus</location>
    </subcellularLocation>
</comment>
<feature type="region of interest" description="Disordered" evidence="11">
    <location>
        <begin position="646"/>
        <end position="833"/>
    </location>
</feature>
<keyword evidence="5" id="KW-0862">Zinc</keyword>
<evidence type="ECO:0000256" key="6">
    <source>
        <dbReference type="ARBA" id="ARBA00023015"/>
    </source>
</evidence>
<feature type="compositionally biased region" description="Pro residues" evidence="11">
    <location>
        <begin position="604"/>
        <end position="614"/>
    </location>
</feature>
<feature type="domain" description="C2H2-type" evidence="12">
    <location>
        <begin position="381"/>
        <end position="409"/>
    </location>
</feature>
<evidence type="ECO:0000256" key="8">
    <source>
        <dbReference type="ARBA" id="ARBA00023163"/>
    </source>
</evidence>
<feature type="domain" description="C2H2-type" evidence="12">
    <location>
        <begin position="467"/>
        <end position="499"/>
    </location>
</feature>
<dbReference type="RefSeq" id="XP_032824001.1">
    <property type="nucleotide sequence ID" value="XM_032968110.1"/>
</dbReference>
<dbReference type="InterPro" id="IPR046341">
    <property type="entry name" value="SET_dom_sf"/>
</dbReference>
<evidence type="ECO:0000256" key="5">
    <source>
        <dbReference type="ARBA" id="ARBA00022833"/>
    </source>
</evidence>
<keyword evidence="8" id="KW-0804">Transcription</keyword>
<dbReference type="GO" id="GO:0000978">
    <property type="term" value="F:RNA polymerase II cis-regulatory region sequence-specific DNA binding"/>
    <property type="evidence" value="ECO:0007669"/>
    <property type="project" value="TreeGrafter"/>
</dbReference>
<feature type="region of interest" description="Disordered" evidence="11">
    <location>
        <begin position="959"/>
        <end position="1034"/>
    </location>
</feature>
<feature type="compositionally biased region" description="Basic residues" evidence="11">
    <location>
        <begin position="85"/>
        <end position="106"/>
    </location>
</feature>
<feature type="compositionally biased region" description="Basic and acidic residues" evidence="11">
    <location>
        <begin position="800"/>
        <end position="809"/>
    </location>
</feature>
<feature type="region of interest" description="Disordered" evidence="11">
    <location>
        <begin position="1136"/>
        <end position="1161"/>
    </location>
</feature>
<dbReference type="PROSITE" id="PS50157">
    <property type="entry name" value="ZINC_FINGER_C2H2_2"/>
    <property type="match status" value="10"/>
</dbReference>
<feature type="compositionally biased region" description="Low complexity" evidence="11">
    <location>
        <begin position="615"/>
        <end position="632"/>
    </location>
</feature>
<feature type="domain" description="C2H2-type" evidence="12">
    <location>
        <begin position="325"/>
        <end position="352"/>
    </location>
</feature>
<feature type="compositionally biased region" description="Basic and acidic residues" evidence="11">
    <location>
        <begin position="1025"/>
        <end position="1034"/>
    </location>
</feature>
<name>A0AAJ7X7C9_PETMA</name>
<feature type="compositionally biased region" description="Basic and acidic residues" evidence="11">
    <location>
        <begin position="702"/>
        <end position="713"/>
    </location>
</feature>
<feature type="compositionally biased region" description="Basic and acidic residues" evidence="11">
    <location>
        <begin position="1358"/>
        <end position="1393"/>
    </location>
</feature>
<feature type="region of interest" description="Disordered" evidence="11">
    <location>
        <begin position="600"/>
        <end position="634"/>
    </location>
</feature>
<evidence type="ECO:0000256" key="7">
    <source>
        <dbReference type="ARBA" id="ARBA00023125"/>
    </source>
</evidence>
<organism evidence="13 14">
    <name type="scientific">Petromyzon marinus</name>
    <name type="common">Sea lamprey</name>
    <dbReference type="NCBI Taxonomy" id="7757"/>
    <lineage>
        <taxon>Eukaryota</taxon>
        <taxon>Metazoa</taxon>
        <taxon>Chordata</taxon>
        <taxon>Craniata</taxon>
        <taxon>Vertebrata</taxon>
        <taxon>Cyclostomata</taxon>
        <taxon>Hyperoartia</taxon>
        <taxon>Petromyzontiformes</taxon>
        <taxon>Petromyzontidae</taxon>
        <taxon>Petromyzon</taxon>
    </lineage>
</organism>
<keyword evidence="3" id="KW-0677">Repeat</keyword>
<dbReference type="FunFam" id="3.30.160.60:FF:000126">
    <property type="entry name" value="Mds1 and evi1 complex locus protein"/>
    <property type="match status" value="1"/>
</dbReference>
<feature type="compositionally biased region" description="Low complexity" evidence="11">
    <location>
        <begin position="1394"/>
        <end position="1411"/>
    </location>
</feature>
<feature type="domain" description="C2H2-type" evidence="12">
    <location>
        <begin position="353"/>
        <end position="380"/>
    </location>
</feature>
<reference evidence="14" key="1">
    <citation type="submission" date="2025-08" db="UniProtKB">
        <authorList>
            <consortium name="RefSeq"/>
        </authorList>
    </citation>
    <scope>IDENTIFICATION</scope>
    <source>
        <tissue evidence="14">Sperm</tissue>
    </source>
</reference>
<evidence type="ECO:0000256" key="2">
    <source>
        <dbReference type="ARBA" id="ARBA00022723"/>
    </source>
</evidence>
<feature type="compositionally biased region" description="Basic residues" evidence="11">
    <location>
        <begin position="1143"/>
        <end position="1155"/>
    </location>
</feature>
<dbReference type="Gene3D" id="2.170.270.10">
    <property type="entry name" value="SET domain"/>
    <property type="match status" value="1"/>
</dbReference>
<dbReference type="Proteomes" id="UP001318040">
    <property type="component" value="Chromosome 39"/>
</dbReference>
<dbReference type="FunFam" id="3.30.160.60:FF:000150">
    <property type="entry name" value="Mds1 and evi1 complex locus protein"/>
    <property type="match status" value="1"/>
</dbReference>
<dbReference type="PROSITE" id="PS00028">
    <property type="entry name" value="ZINC_FINGER_C2H2_1"/>
    <property type="match status" value="9"/>
</dbReference>
<feature type="region of interest" description="Disordered" evidence="11">
    <location>
        <begin position="31"/>
        <end position="125"/>
    </location>
</feature>
<dbReference type="FunFam" id="3.30.160.60:FF:000929">
    <property type="entry name" value="Uncharacterized protein, isoform B"/>
    <property type="match status" value="1"/>
</dbReference>
<feature type="domain" description="C2H2-type" evidence="12">
    <location>
        <begin position="1236"/>
        <end position="1263"/>
    </location>
</feature>
<gene>
    <name evidence="14" type="primary">LOC116950399</name>
</gene>
<dbReference type="PANTHER" id="PTHR24404">
    <property type="entry name" value="ZINC FINGER PROTEIN"/>
    <property type="match status" value="1"/>
</dbReference>
<dbReference type="KEGG" id="pmrn:116950399"/>
<dbReference type="FunFam" id="3.30.160.60:FF:000192">
    <property type="entry name" value="Mds1 and evi1 complex locus protein"/>
    <property type="match status" value="1"/>
</dbReference>
<dbReference type="Pfam" id="PF21549">
    <property type="entry name" value="PRDM2_PR"/>
    <property type="match status" value="1"/>
</dbReference>
<dbReference type="FunFam" id="3.30.160.60:FF:000100">
    <property type="entry name" value="Zinc finger 45-like"/>
    <property type="match status" value="1"/>
</dbReference>
<keyword evidence="4 10" id="KW-0863">Zinc-finger</keyword>
<dbReference type="InterPro" id="IPR013087">
    <property type="entry name" value="Znf_C2H2_type"/>
</dbReference>
<evidence type="ECO:0000313" key="13">
    <source>
        <dbReference type="Proteomes" id="UP001318040"/>
    </source>
</evidence>
<feature type="region of interest" description="Disordered" evidence="11">
    <location>
        <begin position="1431"/>
        <end position="1467"/>
    </location>
</feature>
<keyword evidence="13" id="KW-1185">Reference proteome</keyword>
<feature type="compositionally biased region" description="Gly residues" evidence="11">
    <location>
        <begin position="1012"/>
        <end position="1021"/>
    </location>
</feature>
<dbReference type="PANTHER" id="PTHR24404:SF114">
    <property type="entry name" value="KLUMPFUSS, ISOFORM B-RELATED"/>
    <property type="match status" value="1"/>
</dbReference>
<keyword evidence="2" id="KW-0479">Metal-binding</keyword>
<feature type="region of interest" description="Disordered" evidence="11">
    <location>
        <begin position="1255"/>
        <end position="1278"/>
    </location>
</feature>
<feature type="domain" description="C2H2-type" evidence="12">
    <location>
        <begin position="277"/>
        <end position="306"/>
    </location>
</feature>
<dbReference type="Gene3D" id="3.30.160.60">
    <property type="entry name" value="Classic Zinc Finger"/>
    <property type="match status" value="8"/>
</dbReference>
<accession>A0AAJ7X7C9</accession>
<evidence type="ECO:0000256" key="10">
    <source>
        <dbReference type="PROSITE-ProRule" id="PRU00042"/>
    </source>
</evidence>
<feature type="region of interest" description="Disordered" evidence="11">
    <location>
        <begin position="1312"/>
        <end position="1418"/>
    </location>
</feature>
<dbReference type="FunFam" id="3.30.160.60:FF:000159">
    <property type="entry name" value="Mds1 and evi1 complex locus protein"/>
    <property type="match status" value="1"/>
</dbReference>
<dbReference type="SUPFAM" id="SSF57667">
    <property type="entry name" value="beta-beta-alpha zinc fingers"/>
    <property type="match status" value="5"/>
</dbReference>
<evidence type="ECO:0000256" key="1">
    <source>
        <dbReference type="ARBA" id="ARBA00004123"/>
    </source>
</evidence>
<dbReference type="GO" id="GO:0045892">
    <property type="term" value="P:negative regulation of DNA-templated transcription"/>
    <property type="evidence" value="ECO:0007669"/>
    <property type="project" value="UniProtKB-ARBA"/>
</dbReference>
<feature type="compositionally biased region" description="Basic and acidic residues" evidence="11">
    <location>
        <begin position="1319"/>
        <end position="1350"/>
    </location>
</feature>
<evidence type="ECO:0000256" key="3">
    <source>
        <dbReference type="ARBA" id="ARBA00022737"/>
    </source>
</evidence>
<feature type="compositionally biased region" description="Low complexity" evidence="11">
    <location>
        <begin position="663"/>
        <end position="693"/>
    </location>
</feature>
<feature type="domain" description="C2H2-type" evidence="12">
    <location>
        <begin position="410"/>
        <end position="437"/>
    </location>
</feature>
<proteinExistence type="predicted"/>
<feature type="compositionally biased region" description="Acidic residues" evidence="11">
    <location>
        <begin position="33"/>
        <end position="46"/>
    </location>
</feature>
<feature type="domain" description="C2H2-type" evidence="12">
    <location>
        <begin position="438"/>
        <end position="465"/>
    </location>
</feature>
<dbReference type="GO" id="GO:0005634">
    <property type="term" value="C:nucleus"/>
    <property type="evidence" value="ECO:0007669"/>
    <property type="project" value="UniProtKB-SubCell"/>
</dbReference>
<dbReference type="InterPro" id="IPR036236">
    <property type="entry name" value="Znf_C2H2_sf"/>
</dbReference>
<dbReference type="InterPro" id="IPR050589">
    <property type="entry name" value="Ikaros_C2H2-ZF"/>
</dbReference>
<dbReference type="InterPro" id="IPR001214">
    <property type="entry name" value="SET_dom"/>
</dbReference>
<evidence type="ECO:0000259" key="12">
    <source>
        <dbReference type="PROSITE" id="PS50157"/>
    </source>
</evidence>
<feature type="region of interest" description="Disordered" evidence="11">
    <location>
        <begin position="1482"/>
        <end position="1514"/>
    </location>
</feature>
<evidence type="ECO:0000256" key="11">
    <source>
        <dbReference type="SAM" id="MobiDB-lite"/>
    </source>
</evidence>
<keyword evidence="7" id="KW-0238">DNA-binding</keyword>
<dbReference type="GO" id="GO:0008270">
    <property type="term" value="F:zinc ion binding"/>
    <property type="evidence" value="ECO:0007669"/>
    <property type="project" value="UniProtKB-KW"/>
</dbReference>
<feature type="compositionally biased region" description="Acidic residues" evidence="11">
    <location>
        <begin position="722"/>
        <end position="767"/>
    </location>
</feature>